<feature type="compositionally biased region" description="Basic residues" evidence="1">
    <location>
        <begin position="69"/>
        <end position="79"/>
    </location>
</feature>
<protein>
    <submittedName>
        <fullName evidence="2">Uncharacterized protein</fullName>
    </submittedName>
</protein>
<organism evidence="2 3">
    <name type="scientific">Actinomadura logoneensis</name>
    <dbReference type="NCBI Taxonomy" id="2293572"/>
    <lineage>
        <taxon>Bacteria</taxon>
        <taxon>Bacillati</taxon>
        <taxon>Actinomycetota</taxon>
        <taxon>Actinomycetes</taxon>
        <taxon>Streptosporangiales</taxon>
        <taxon>Thermomonosporaceae</taxon>
        <taxon>Actinomadura</taxon>
    </lineage>
</organism>
<accession>A0A372JQ86</accession>
<gene>
    <name evidence="2" type="ORF">DZF91_07840</name>
</gene>
<feature type="region of interest" description="Disordered" evidence="1">
    <location>
        <begin position="31"/>
        <end position="79"/>
    </location>
</feature>
<dbReference type="AlphaFoldDB" id="A0A372JQ86"/>
<sequence>MPRLGLDLLGQRRAVLDNHVRETRRLAEEVRAERGPDRMDGCPRRAGPACRGLSPSERPCRGWAAAPHPFRRRGRPRGG</sequence>
<comment type="caution">
    <text evidence="2">The sequence shown here is derived from an EMBL/GenBank/DDBJ whole genome shotgun (WGS) entry which is preliminary data.</text>
</comment>
<evidence type="ECO:0000256" key="1">
    <source>
        <dbReference type="SAM" id="MobiDB-lite"/>
    </source>
</evidence>
<feature type="compositionally biased region" description="Basic and acidic residues" evidence="1">
    <location>
        <begin position="31"/>
        <end position="43"/>
    </location>
</feature>
<dbReference type="EMBL" id="QURH01000148">
    <property type="protein sequence ID" value="RFU42181.1"/>
    <property type="molecule type" value="Genomic_DNA"/>
</dbReference>
<reference evidence="2 3" key="1">
    <citation type="submission" date="2018-08" db="EMBL/GenBank/DDBJ databases">
        <title>Actinomadura jelena sp. nov., a novel Actinomycete isolated from soil in Chad.</title>
        <authorList>
            <person name="Shi L."/>
        </authorList>
    </citation>
    <scope>NUCLEOTIDE SEQUENCE [LARGE SCALE GENOMIC DNA]</scope>
    <source>
        <strain evidence="2 3">NEAU-G17</strain>
    </source>
</reference>
<name>A0A372JQ86_9ACTN</name>
<keyword evidence="3" id="KW-1185">Reference proteome</keyword>
<evidence type="ECO:0000313" key="2">
    <source>
        <dbReference type="EMBL" id="RFU42181.1"/>
    </source>
</evidence>
<dbReference type="Proteomes" id="UP000261811">
    <property type="component" value="Unassembled WGS sequence"/>
</dbReference>
<proteinExistence type="predicted"/>
<evidence type="ECO:0000313" key="3">
    <source>
        <dbReference type="Proteomes" id="UP000261811"/>
    </source>
</evidence>